<accession>A0ACD4NJP7</accession>
<dbReference type="Proteomes" id="UP001163223">
    <property type="component" value="Chromosome"/>
</dbReference>
<dbReference type="EMBL" id="CP113520">
    <property type="protein sequence ID" value="WAJ27037.1"/>
    <property type="molecule type" value="Genomic_DNA"/>
</dbReference>
<name>A0ACD4NJP7_9HYPH</name>
<reference evidence="1" key="1">
    <citation type="submission" date="2022-11" db="EMBL/GenBank/DDBJ databases">
        <title>beta-Carotene-producing bacterium, Jeongeuplla avenae sp. nov., alleviates the salt stress of Arabidopsis seedlings.</title>
        <authorList>
            <person name="Jiang L."/>
            <person name="Lee J."/>
        </authorList>
    </citation>
    <scope>NUCLEOTIDE SEQUENCE</scope>
    <source>
        <strain evidence="1">DY_R2A_6</strain>
    </source>
</reference>
<organism evidence="1 2">
    <name type="scientific">Antarcticirhabdus aurantiaca</name>
    <dbReference type="NCBI Taxonomy" id="2606717"/>
    <lineage>
        <taxon>Bacteria</taxon>
        <taxon>Pseudomonadati</taxon>
        <taxon>Pseudomonadota</taxon>
        <taxon>Alphaproteobacteria</taxon>
        <taxon>Hyphomicrobiales</taxon>
        <taxon>Aurantimonadaceae</taxon>
        <taxon>Antarcticirhabdus</taxon>
    </lineage>
</organism>
<gene>
    <name evidence="1" type="ORF">OXU80_19520</name>
</gene>
<proteinExistence type="predicted"/>
<protein>
    <submittedName>
        <fullName evidence="1">DUF1134 domain-containing protein</fullName>
    </submittedName>
</protein>
<keyword evidence="2" id="KW-1185">Reference proteome</keyword>
<evidence type="ECO:0000313" key="2">
    <source>
        <dbReference type="Proteomes" id="UP001163223"/>
    </source>
</evidence>
<sequence length="196" mass="20511">MLRICNRRCGPLAALFGAFAVLLALLPSTSTASAQQAGYTMDEVINSGQRFFGTTSGGLAQLVEQAFQSYGVPNGYILGEEGAGAFIGGLRFGEGTLFTKNAGEHRLFWQGPSLGFDVGGDGARVMMLVYNLPSVNAVYGRFGGVTGSAYLVGGVGMTVLKRGDVVMVPVKTGVGARLGLNVGYLKVTPMPTWNPF</sequence>
<evidence type="ECO:0000313" key="1">
    <source>
        <dbReference type="EMBL" id="WAJ27037.1"/>
    </source>
</evidence>